<comment type="caution">
    <text evidence="2">The sequence shown here is derived from an EMBL/GenBank/DDBJ whole genome shotgun (WGS) entry which is preliminary data.</text>
</comment>
<feature type="transmembrane region" description="Helical" evidence="1">
    <location>
        <begin position="375"/>
        <end position="394"/>
    </location>
</feature>
<evidence type="ECO:0000256" key="1">
    <source>
        <dbReference type="SAM" id="Phobius"/>
    </source>
</evidence>
<dbReference type="EMBL" id="JADQBC010000007">
    <property type="protein sequence ID" value="MBR8826624.1"/>
    <property type="molecule type" value="Genomic_DNA"/>
</dbReference>
<feature type="transmembrane region" description="Helical" evidence="1">
    <location>
        <begin position="281"/>
        <end position="299"/>
    </location>
</feature>
<feature type="transmembrane region" description="Helical" evidence="1">
    <location>
        <begin position="100"/>
        <end position="120"/>
    </location>
</feature>
<feature type="transmembrane region" description="Helical" evidence="1">
    <location>
        <begin position="311"/>
        <end position="332"/>
    </location>
</feature>
<feature type="transmembrane region" description="Helical" evidence="1">
    <location>
        <begin position="344"/>
        <end position="368"/>
    </location>
</feature>
<reference evidence="2" key="1">
    <citation type="submission" date="2021-02" db="EMBL/GenBank/DDBJ databases">
        <title>Metagenome analyses of Stigonema ocellatum DSM 106950, Chlorogloea purpurea SAG 13.99 and Gomphosphaeria aponina DSM 107014.</title>
        <authorList>
            <person name="Marter P."/>
            <person name="Huang S."/>
        </authorList>
    </citation>
    <scope>NUCLEOTIDE SEQUENCE</scope>
    <source>
        <strain evidence="2">JP213</strain>
    </source>
</reference>
<evidence type="ECO:0000313" key="3">
    <source>
        <dbReference type="Proteomes" id="UP000767446"/>
    </source>
</evidence>
<proteinExistence type="predicted"/>
<feature type="transmembrane region" description="Helical" evidence="1">
    <location>
        <begin position="242"/>
        <end position="269"/>
    </location>
</feature>
<gene>
    <name evidence="2" type="ORF">DSM107014_01745</name>
</gene>
<evidence type="ECO:0000313" key="2">
    <source>
        <dbReference type="EMBL" id="MBR8826624.1"/>
    </source>
</evidence>
<keyword evidence="1" id="KW-0812">Transmembrane</keyword>
<feature type="transmembrane region" description="Helical" evidence="1">
    <location>
        <begin position="179"/>
        <end position="201"/>
    </location>
</feature>
<sequence>MKTPITGRNPIFKSLNRVKILIVLALITWIAHFWHSASFGLYEDDYARLPKAMGMTGSELIDYTWSLFVHFGRLTEGRPLHPGLIYLFSFFGEKLGGLNGVYLLGYLLVTVNGFLFYTLLKRVSKDQVFVITGAIGFALFPVYLTRVWLTSSLGHQPSLTFVLLALICYVSGKKKLSYLVILGSLLCYETVFPIFLAAPLFNQKWDRKLLRELLTHTLMLGALVGLIVITRKLTGENRVANLDFWEIILLAIKNMLLGPVMSILMFFSHSLEPLQKLNGELGILMLIGFGVILWGMWDLKQKKMPHSWQELAQLTTIGFIMLILGYSLALTVPVNLFHGGESRVHLGAVVGASILCGCLGSALWNLAIAYRQKRLATVSLAAFFALLIGFGIVVQQDYKLMWQYQQAFWQDVINLAPDMNEGTLILVDGLEHFKRPKNVSQENWTGTFVLKKMYRWPTDWNFPPSLYKLLPNWQEQVVFKENSLQLKELNTVGKKSEREREFEIANIIFLQTENGALTRRSEPLRIEDRELNFKEKLTSGLPPFEKGFLYDYLIQAANSQPISYINN</sequence>
<dbReference type="Proteomes" id="UP000767446">
    <property type="component" value="Unassembled WGS sequence"/>
</dbReference>
<protein>
    <submittedName>
        <fullName evidence="2">Uncharacterized protein</fullName>
    </submittedName>
</protein>
<feature type="transmembrane region" description="Helical" evidence="1">
    <location>
        <begin position="155"/>
        <end position="172"/>
    </location>
</feature>
<feature type="transmembrane region" description="Helical" evidence="1">
    <location>
        <begin position="213"/>
        <end position="230"/>
    </location>
</feature>
<dbReference type="AlphaFoldDB" id="A0A941GMR3"/>
<accession>A0A941GMR3</accession>
<name>A0A941GMR3_9CHRO</name>
<keyword evidence="1" id="KW-1133">Transmembrane helix</keyword>
<organism evidence="2 3">
    <name type="scientific">Gomphosphaeria aponina SAG 52.96 = DSM 107014</name>
    <dbReference type="NCBI Taxonomy" id="1521640"/>
    <lineage>
        <taxon>Bacteria</taxon>
        <taxon>Bacillati</taxon>
        <taxon>Cyanobacteriota</taxon>
        <taxon>Cyanophyceae</taxon>
        <taxon>Oscillatoriophycideae</taxon>
        <taxon>Chroococcales</taxon>
        <taxon>Gomphosphaeriaceae</taxon>
        <taxon>Gomphosphaeria</taxon>
    </lineage>
</organism>
<keyword evidence="1" id="KW-0472">Membrane</keyword>
<feature type="transmembrane region" description="Helical" evidence="1">
    <location>
        <begin position="20"/>
        <end position="42"/>
    </location>
</feature>
<feature type="transmembrane region" description="Helical" evidence="1">
    <location>
        <begin position="127"/>
        <end position="149"/>
    </location>
</feature>